<evidence type="ECO:0000313" key="1">
    <source>
        <dbReference type="EMBL" id="GAA0339176.1"/>
    </source>
</evidence>
<reference evidence="2" key="1">
    <citation type="journal article" date="2019" name="Int. J. Syst. Evol. Microbiol.">
        <title>The Global Catalogue of Microorganisms (GCM) 10K type strain sequencing project: providing services to taxonomists for standard genome sequencing and annotation.</title>
        <authorList>
            <consortium name="The Broad Institute Genomics Platform"/>
            <consortium name="The Broad Institute Genome Sequencing Center for Infectious Disease"/>
            <person name="Wu L."/>
            <person name="Ma J."/>
        </authorList>
    </citation>
    <scope>NUCLEOTIDE SEQUENCE [LARGE SCALE GENOMIC DNA]</scope>
    <source>
        <strain evidence="2">JCM 9731</strain>
    </source>
</reference>
<evidence type="ECO:0008006" key="3">
    <source>
        <dbReference type="Google" id="ProtNLM"/>
    </source>
</evidence>
<sequence length="42" mass="4738">MGYISDLRELVGTRPLIMCGAAVIVIDHENRLLLQLRKDNSL</sequence>
<accession>A0ABP3GAV4</accession>
<name>A0ABP3GAV4_9BACI</name>
<proteinExistence type="predicted"/>
<evidence type="ECO:0000313" key="2">
    <source>
        <dbReference type="Proteomes" id="UP001500782"/>
    </source>
</evidence>
<gene>
    <name evidence="1" type="ORF">GCM10008967_31840</name>
</gene>
<comment type="caution">
    <text evidence="1">The sequence shown here is derived from an EMBL/GenBank/DDBJ whole genome shotgun (WGS) entry which is preliminary data.</text>
</comment>
<protein>
    <recommendedName>
        <fullName evidence="3">Nudix hydrolase domain-containing protein</fullName>
    </recommendedName>
</protein>
<keyword evidence="2" id="KW-1185">Reference proteome</keyword>
<dbReference type="Proteomes" id="UP001500782">
    <property type="component" value="Unassembled WGS sequence"/>
</dbReference>
<organism evidence="1 2">
    <name type="scientific">Bacillus carboniphilus</name>
    <dbReference type="NCBI Taxonomy" id="86663"/>
    <lineage>
        <taxon>Bacteria</taxon>
        <taxon>Bacillati</taxon>
        <taxon>Bacillota</taxon>
        <taxon>Bacilli</taxon>
        <taxon>Bacillales</taxon>
        <taxon>Bacillaceae</taxon>
        <taxon>Bacillus</taxon>
    </lineage>
</organism>
<dbReference type="EMBL" id="BAAADJ010000056">
    <property type="protein sequence ID" value="GAA0339176.1"/>
    <property type="molecule type" value="Genomic_DNA"/>
</dbReference>